<dbReference type="Pfam" id="PF00078">
    <property type="entry name" value="RVT_1"/>
    <property type="match status" value="1"/>
</dbReference>
<organism evidence="2 3">
    <name type="scientific">Cannabis sativa</name>
    <name type="common">Hemp</name>
    <name type="synonym">Marijuana</name>
    <dbReference type="NCBI Taxonomy" id="3483"/>
    <lineage>
        <taxon>Eukaryota</taxon>
        <taxon>Viridiplantae</taxon>
        <taxon>Streptophyta</taxon>
        <taxon>Embryophyta</taxon>
        <taxon>Tracheophyta</taxon>
        <taxon>Spermatophyta</taxon>
        <taxon>Magnoliopsida</taxon>
        <taxon>eudicotyledons</taxon>
        <taxon>Gunneridae</taxon>
        <taxon>Pentapetalae</taxon>
        <taxon>rosids</taxon>
        <taxon>fabids</taxon>
        <taxon>Rosales</taxon>
        <taxon>Cannabaceae</taxon>
        <taxon>Cannabis</taxon>
    </lineage>
</organism>
<dbReference type="Proteomes" id="UP000596661">
    <property type="component" value="Chromosome 4"/>
</dbReference>
<reference evidence="2" key="1">
    <citation type="submission" date="2018-11" db="EMBL/GenBank/DDBJ databases">
        <authorList>
            <person name="Grassa J C."/>
        </authorList>
    </citation>
    <scope>NUCLEOTIDE SEQUENCE [LARGE SCALE GENOMIC DNA]</scope>
</reference>
<name>A0A803PD65_CANSA</name>
<accession>A0A803PD65</accession>
<proteinExistence type="predicted"/>
<dbReference type="EMBL" id="UZAU01000389">
    <property type="status" value="NOT_ANNOTATED_CDS"/>
    <property type="molecule type" value="Genomic_DNA"/>
</dbReference>
<dbReference type="PANTHER" id="PTHR33116">
    <property type="entry name" value="REVERSE TRANSCRIPTASE ZINC-BINDING DOMAIN-CONTAINING PROTEIN-RELATED-RELATED"/>
    <property type="match status" value="1"/>
</dbReference>
<evidence type="ECO:0000313" key="3">
    <source>
        <dbReference type="Proteomes" id="UP000596661"/>
    </source>
</evidence>
<reference evidence="2" key="2">
    <citation type="submission" date="2021-03" db="UniProtKB">
        <authorList>
            <consortium name="EnsemblPlants"/>
        </authorList>
    </citation>
    <scope>IDENTIFICATION</scope>
</reference>
<sequence length="523" mass="59135">MCVAALARDHTRAVLWAAVSMVSFSDSFIGEATACRLALESAGIKNHNNVLVESDSDLILADLWKPGMGVYIKELDSGVRYFYHKIDISPGIRRVQDNFHGKKGLREGYPLSPLLFVLIMEYSTRRLSMAANQSNFSKVNIQSIQILKDVMNEFYATSGLAINTNKSQIYLGGVDNKAKHAIPREINLTEGKFRLKYLGVPLRPTKWRVEDCDVILKKIKPRLHNWASRHLSFTGRSQLIHSVLLGLHNHWMIIFILPQSITKKIEKLCRGFLLGWNGNRSFQRAVVDCHLHDMELFGYPFTWERGQVSSVQYMVVNEGREMGLIFPTRGLRQGNPLSPYLFLLFAKGFSVLIRKFERQGDLKGCKVANGAPIISHILFIDDSYLYYRANDREAANVLQLLSTFELAFGQKAKYAKSSIFFGTNIPLATRIRICGVLGMEKADESIIYLGLPCIMSRYKEEFERRVSHSRKEGNQEISMVSCVSMVAQSVVEKIGPQKMEFLKTLLEPKTQIGLAASDGFFSA</sequence>
<dbReference type="AlphaFoldDB" id="A0A803PD65"/>
<dbReference type="EnsemblPlants" id="evm.model.04.1461">
    <property type="protein sequence ID" value="cds.evm.model.04.1461"/>
    <property type="gene ID" value="evm.TU.04.1461"/>
</dbReference>
<evidence type="ECO:0000313" key="2">
    <source>
        <dbReference type="EnsemblPlants" id="cds.evm.model.04.1461"/>
    </source>
</evidence>
<feature type="domain" description="Reverse transcriptase" evidence="1">
    <location>
        <begin position="312"/>
        <end position="451"/>
    </location>
</feature>
<dbReference type="Gramene" id="evm.model.04.1461">
    <property type="protein sequence ID" value="cds.evm.model.04.1461"/>
    <property type="gene ID" value="evm.TU.04.1461"/>
</dbReference>
<keyword evidence="3" id="KW-1185">Reference proteome</keyword>
<protein>
    <recommendedName>
        <fullName evidence="1">Reverse transcriptase domain-containing protein</fullName>
    </recommendedName>
</protein>
<dbReference type="InterPro" id="IPR000477">
    <property type="entry name" value="RT_dom"/>
</dbReference>
<evidence type="ECO:0000259" key="1">
    <source>
        <dbReference type="Pfam" id="PF00078"/>
    </source>
</evidence>
<dbReference type="PANTHER" id="PTHR33116:SF84">
    <property type="entry name" value="RNA-DIRECTED DNA POLYMERASE"/>
    <property type="match status" value="1"/>
</dbReference>